<evidence type="ECO:0000313" key="3">
    <source>
        <dbReference type="Proteomes" id="UP001152607"/>
    </source>
</evidence>
<name>A0A9W4XM48_9PLEO</name>
<protein>
    <recommendedName>
        <fullName evidence="1">Catalase immune-responsive domain-containing protein</fullName>
    </recommendedName>
</protein>
<dbReference type="GO" id="GO:0020037">
    <property type="term" value="F:heme binding"/>
    <property type="evidence" value="ECO:0007669"/>
    <property type="project" value="InterPro"/>
</dbReference>
<organism evidence="2 3">
    <name type="scientific">Periconia digitata</name>
    <dbReference type="NCBI Taxonomy" id="1303443"/>
    <lineage>
        <taxon>Eukaryota</taxon>
        <taxon>Fungi</taxon>
        <taxon>Dikarya</taxon>
        <taxon>Ascomycota</taxon>
        <taxon>Pezizomycotina</taxon>
        <taxon>Dothideomycetes</taxon>
        <taxon>Pleosporomycetidae</taxon>
        <taxon>Pleosporales</taxon>
        <taxon>Massarineae</taxon>
        <taxon>Periconiaceae</taxon>
        <taxon>Periconia</taxon>
    </lineage>
</organism>
<reference evidence="2" key="1">
    <citation type="submission" date="2023-01" db="EMBL/GenBank/DDBJ databases">
        <authorList>
            <person name="Van Ghelder C."/>
            <person name="Rancurel C."/>
        </authorList>
    </citation>
    <scope>NUCLEOTIDE SEQUENCE</scope>
    <source>
        <strain evidence="2">CNCM I-4278</strain>
    </source>
</reference>
<dbReference type="EMBL" id="CAOQHR010000002">
    <property type="protein sequence ID" value="CAI6309618.1"/>
    <property type="molecule type" value="Genomic_DNA"/>
</dbReference>
<dbReference type="InterPro" id="IPR010582">
    <property type="entry name" value="Catalase_immune_responsive"/>
</dbReference>
<dbReference type="OrthoDB" id="6880011at2759"/>
<accession>A0A9W4XM48</accession>
<dbReference type="Pfam" id="PF06628">
    <property type="entry name" value="Catalase-rel"/>
    <property type="match status" value="1"/>
</dbReference>
<dbReference type="InterPro" id="IPR020835">
    <property type="entry name" value="Catalase_sf"/>
</dbReference>
<proteinExistence type="predicted"/>
<evidence type="ECO:0000259" key="1">
    <source>
        <dbReference type="Pfam" id="PF06628"/>
    </source>
</evidence>
<keyword evidence="3" id="KW-1185">Reference proteome</keyword>
<feature type="domain" description="Catalase immune-responsive" evidence="1">
    <location>
        <begin position="1"/>
        <end position="48"/>
    </location>
</feature>
<sequence length="93" mass="10763">MTEEERQNTIKNTVNMLKFVHVEVIQKKYLAQVYNIGVDYAKGIYDGLPKKSFEWSEVEKLAPDAHLWYKEAKFRPSQGERLTGVPPTGTVYN</sequence>
<comment type="caution">
    <text evidence="2">The sequence shown here is derived from an EMBL/GenBank/DDBJ whole genome shotgun (WGS) entry which is preliminary data.</text>
</comment>
<gene>
    <name evidence="2" type="ORF">PDIGIT_LOCUS3163</name>
</gene>
<evidence type="ECO:0000313" key="2">
    <source>
        <dbReference type="EMBL" id="CAI6309618.1"/>
    </source>
</evidence>
<dbReference type="Gene3D" id="2.40.180.10">
    <property type="entry name" value="Catalase core domain"/>
    <property type="match status" value="1"/>
</dbReference>
<dbReference type="SUPFAM" id="SSF56634">
    <property type="entry name" value="Heme-dependent catalase-like"/>
    <property type="match status" value="1"/>
</dbReference>
<dbReference type="AlphaFoldDB" id="A0A9W4XM48"/>
<dbReference type="Proteomes" id="UP001152607">
    <property type="component" value="Unassembled WGS sequence"/>
</dbReference>